<feature type="transmembrane region" description="Helical" evidence="10">
    <location>
        <begin position="636"/>
        <end position="657"/>
    </location>
</feature>
<evidence type="ECO:0000256" key="11">
    <source>
        <dbReference type="SAM" id="MobiDB-lite"/>
    </source>
</evidence>
<evidence type="ECO:0000256" key="5">
    <source>
        <dbReference type="ARBA" id="ARBA00022741"/>
    </source>
</evidence>
<dbReference type="SUPFAM" id="SSF55008">
    <property type="entry name" value="HMA, heavy metal-associated domain"/>
    <property type="match status" value="2"/>
</dbReference>
<feature type="transmembrane region" description="Helical" evidence="10">
    <location>
        <begin position="1317"/>
        <end position="1338"/>
    </location>
</feature>
<comment type="similarity">
    <text evidence="2 10">Belongs to the cation transport ATPase (P-type) (TC 3.A.3) family. Type IB subfamily.</text>
</comment>
<dbReference type="NCBIfam" id="TIGR01494">
    <property type="entry name" value="ATPase_P-type"/>
    <property type="match status" value="1"/>
</dbReference>
<dbReference type="InterPro" id="IPR006121">
    <property type="entry name" value="HMA_dom"/>
</dbReference>
<dbReference type="InterPro" id="IPR023214">
    <property type="entry name" value="HAD_sf"/>
</dbReference>
<feature type="region of interest" description="Disordered" evidence="11">
    <location>
        <begin position="751"/>
        <end position="776"/>
    </location>
</feature>
<dbReference type="SUPFAM" id="SSF81660">
    <property type="entry name" value="Metal cation-transporting ATPase, ATP-binding domain N"/>
    <property type="match status" value="1"/>
</dbReference>
<evidence type="ECO:0000256" key="8">
    <source>
        <dbReference type="ARBA" id="ARBA00022989"/>
    </source>
</evidence>
<feature type="transmembrane region" description="Helical" evidence="10">
    <location>
        <begin position="937"/>
        <end position="959"/>
    </location>
</feature>
<dbReference type="InterPro" id="IPR017969">
    <property type="entry name" value="Heavy-metal-associated_CS"/>
</dbReference>
<feature type="domain" description="HMA" evidence="12">
    <location>
        <begin position="221"/>
        <end position="287"/>
    </location>
</feature>
<keyword evidence="4 10" id="KW-0479">Metal-binding</keyword>
<dbReference type="InterPro" id="IPR027256">
    <property type="entry name" value="P-typ_ATPase_IB"/>
</dbReference>
<protein>
    <submittedName>
        <fullName evidence="13">Cation transport ATPase</fullName>
    </submittedName>
</protein>
<dbReference type="FunFam" id="3.30.70.100:FF:000001">
    <property type="entry name" value="ATPase copper transporting beta"/>
    <property type="match status" value="1"/>
</dbReference>
<dbReference type="InterPro" id="IPR001757">
    <property type="entry name" value="P_typ_ATPase"/>
</dbReference>
<dbReference type="EMBL" id="KX384922">
    <property type="protein sequence ID" value="AOR51859.1"/>
    <property type="molecule type" value="mRNA"/>
</dbReference>
<dbReference type="CDD" id="cd00371">
    <property type="entry name" value="HMA"/>
    <property type="match status" value="2"/>
</dbReference>
<evidence type="ECO:0000256" key="2">
    <source>
        <dbReference type="ARBA" id="ARBA00006024"/>
    </source>
</evidence>
<dbReference type="PANTHER" id="PTHR43520:SF32">
    <property type="entry name" value="COPPER RESISTANCE P-TYPE ATPASE (EUROFUNG)"/>
    <property type="match status" value="1"/>
</dbReference>
<dbReference type="SUPFAM" id="SSF81665">
    <property type="entry name" value="Calcium ATPase, transmembrane domain M"/>
    <property type="match status" value="1"/>
</dbReference>
<dbReference type="InterPro" id="IPR036412">
    <property type="entry name" value="HAD-like_sf"/>
</dbReference>
<dbReference type="GO" id="GO:0016020">
    <property type="term" value="C:membrane"/>
    <property type="evidence" value="ECO:0007669"/>
    <property type="project" value="UniProtKB-SubCell"/>
</dbReference>
<dbReference type="Pfam" id="PF00122">
    <property type="entry name" value="E1-E2_ATPase"/>
    <property type="match status" value="1"/>
</dbReference>
<keyword evidence="3 10" id="KW-0812">Transmembrane</keyword>
<dbReference type="Pfam" id="PF00702">
    <property type="entry name" value="Hydrolase"/>
    <property type="match status" value="1"/>
</dbReference>
<dbReference type="PROSITE" id="PS00154">
    <property type="entry name" value="ATPASE_E1_E2"/>
    <property type="match status" value="1"/>
</dbReference>
<keyword evidence="8 10" id="KW-1133">Transmembrane helix</keyword>
<dbReference type="GO" id="GO:0005524">
    <property type="term" value="F:ATP binding"/>
    <property type="evidence" value="ECO:0007669"/>
    <property type="project" value="UniProtKB-UniRule"/>
</dbReference>
<dbReference type="PROSITE" id="PS01047">
    <property type="entry name" value="HMA_1"/>
    <property type="match status" value="2"/>
</dbReference>
<dbReference type="PROSITE" id="PS50846">
    <property type="entry name" value="HMA_2"/>
    <property type="match status" value="2"/>
</dbReference>
<evidence type="ECO:0000256" key="4">
    <source>
        <dbReference type="ARBA" id="ARBA00022723"/>
    </source>
</evidence>
<evidence type="ECO:0000256" key="1">
    <source>
        <dbReference type="ARBA" id="ARBA00004141"/>
    </source>
</evidence>
<dbReference type="Gene3D" id="3.40.50.1000">
    <property type="entry name" value="HAD superfamily/HAD-like"/>
    <property type="match status" value="1"/>
</dbReference>
<feature type="transmembrane region" description="Helical" evidence="10">
    <location>
        <begin position="677"/>
        <end position="697"/>
    </location>
</feature>
<sequence>MARANTMMETHASSSATSLVDPQQVVLFVPNAHCPSCVSHITSLLDPFLTRSSISSLSVSYLTHILSFCLPSLITASGNHEDHPKKQAVRLVNRVESVLQQAGFDVERVQVSGQILSSIQSASRAASSDRSPWHTNADERATRSDDQRAWMGQKTSWLSKLGFISSREKERVERRKRHVANCDECQAEDRAQMVGPVGESRQDEGQEIAVSVEKPLKPRILETIFSVEGMFCGSCVNTLTESLSTKPNIIRASVSLLSNSATVVYDSNILSTEAVAEIIEDTGYGVEIVESLQLETENAVRPLGIDAKVKAGVETEKGMAALDRIQEFEEHTLVSTFMVGGMTCSACSSTLSQLLSPNPLIKSHDISVLSASATITHSSLLSTENLIEIVDDAGYDCSLVSSIPLTMATVSSDNGSAARMSNPVEGPKLRTVTVLIEGMFCSQCVKKVNATLAELASSKCIVSFTPTTLKSPSSTIIYSPKPSFTIRQILSTLADLDSEFSSTLVRSVSVSSRARAIQRKEAKQLFTYFALALILAIPTFIVSIVGMVLMPKESAFRMFWMKKAWGGASRGTVILWVLATIVQFGIGKIFYQRAFRPIAARIRSARRRQSKGSTSQPVQVKTISWQTFFSFGSMDLLVAMSTTTAYFSSLTMMIVDITTPRQMEMIDGHMVESEERMMTLFDASVFLIFFILIGRVLEAYAKSRTGDAVALLGNLRPDSALLAIPKESSYRSLKGIDLSTDDGKPHTLSQVVSASTQDTAVATDEKPSTHSSLSFPEPASMGNISTLLIPASHLEIDDIILLQPGSLPPTDGVIVSGMTSFDESSLTGESKPVKKGPSDQIFTGTVNVGSAVLMKVEVLGDETMIEKIVRAVGEAQGMKSPVELLAERITGVFVPVVVYFAICVLVVWLALVLSNALPDNWIKQGLDVTVSVGDRVFFAFEFFVAVLVVACPCGIGLAAPTAAAVGLGLAAQKGVLAQGGGSAFQAATKVDTVIFDKTGTLTTGKPSVTCHDYPSPSMPSLLTTVSTSDGIDQKSHGISVLLSAIQQLEEQSSHPLATALRTFCSDQLVQYDTAYTVSAGSSEEIIGRGLKAVVTCDLPTTGTSRSPLRFEIAIGNEALMTQVMGKTYVQDETIRNWQQEAKSVVLVGIKHLSSENTRSDAHDGYTVCARFAIADPPRPEARDTIDALRGSGKDVWMLSGDNETTAKAVAKQVGIDETCVVAGVLPEQKAEHIRKLQGTISFTKGSGVDGHRFVLFAGDGLNDSVALAAADVGVAMGSGSQVSVVSADFVLLNSSLDSLNSLLHISQRVFSRTKLNFCWALVFNLIALPLAAGVFYAAGRTKLAPVWSALAMALSSVSVVSSSLALRWGI</sequence>
<evidence type="ECO:0000256" key="7">
    <source>
        <dbReference type="ARBA" id="ARBA00022967"/>
    </source>
</evidence>
<keyword evidence="7" id="KW-1278">Translocase</keyword>
<dbReference type="SFLD" id="SFLDG00002">
    <property type="entry name" value="C1.7:_P-type_atpase_like"/>
    <property type="match status" value="1"/>
</dbReference>
<dbReference type="PRINTS" id="PR00119">
    <property type="entry name" value="CATATPASE"/>
</dbReference>
<dbReference type="InterPro" id="IPR018303">
    <property type="entry name" value="ATPase_P-typ_P_site"/>
</dbReference>
<reference evidence="13" key="1">
    <citation type="journal article" date="2016" name="PLoS ONE">
        <title>The Involvement of Mig1 from Xanthophyllomyces dendrorhous in Catabolic Repression: An Active Mechanism Contributing to the Regulation of Carotenoid Production.</title>
        <authorList>
            <person name="Alcaino J."/>
            <person name="Bravo N."/>
            <person name="Cordova P."/>
            <person name="Marcoleta A.E."/>
            <person name="Contreras G."/>
            <person name="Barahona S."/>
            <person name="Sepulveda D."/>
            <person name="Fernandez-Lobato M."/>
            <person name="Baeza M."/>
            <person name="Cifuentes V."/>
        </authorList>
    </citation>
    <scope>NUCLEOTIDE SEQUENCE</scope>
    <source>
        <strain evidence="13">UCD 67-385</strain>
    </source>
</reference>
<feature type="transmembrane region" description="Helical" evidence="10">
    <location>
        <begin position="570"/>
        <end position="591"/>
    </location>
</feature>
<dbReference type="GO" id="GO:0055070">
    <property type="term" value="P:copper ion homeostasis"/>
    <property type="evidence" value="ECO:0007669"/>
    <property type="project" value="TreeGrafter"/>
</dbReference>
<dbReference type="SUPFAM" id="SSF56784">
    <property type="entry name" value="HAD-like"/>
    <property type="match status" value="1"/>
</dbReference>
<dbReference type="GO" id="GO:0005507">
    <property type="term" value="F:copper ion binding"/>
    <property type="evidence" value="ECO:0007669"/>
    <property type="project" value="TreeGrafter"/>
</dbReference>
<feature type="compositionally biased region" description="Polar residues" evidence="11">
    <location>
        <begin position="751"/>
        <end position="760"/>
    </location>
</feature>
<dbReference type="InterPro" id="IPR044492">
    <property type="entry name" value="P_typ_ATPase_HD_dom"/>
</dbReference>
<organism evidence="13">
    <name type="scientific">Phaffia rhodozyma</name>
    <name type="common">Yeast</name>
    <name type="synonym">Xanthophyllomyces dendrorhous</name>
    <dbReference type="NCBI Taxonomy" id="264483"/>
    <lineage>
        <taxon>Eukaryota</taxon>
        <taxon>Fungi</taxon>
        <taxon>Dikarya</taxon>
        <taxon>Basidiomycota</taxon>
        <taxon>Agaricomycotina</taxon>
        <taxon>Tremellomycetes</taxon>
        <taxon>Cystofilobasidiales</taxon>
        <taxon>Mrakiaceae</taxon>
        <taxon>Phaffia</taxon>
    </lineage>
</organism>
<evidence type="ECO:0000256" key="6">
    <source>
        <dbReference type="ARBA" id="ARBA00022840"/>
    </source>
</evidence>
<comment type="subcellular location">
    <subcellularLocation>
        <location evidence="1">Membrane</location>
        <topology evidence="1">Multi-pass membrane protein</topology>
    </subcellularLocation>
</comment>
<keyword evidence="9 10" id="KW-0472">Membrane</keyword>
<keyword evidence="6 10" id="KW-0067">ATP-binding</keyword>
<dbReference type="Gene3D" id="3.40.1110.10">
    <property type="entry name" value="Calcium-transporting ATPase, cytoplasmic domain N"/>
    <property type="match status" value="1"/>
</dbReference>
<name>A0A1C9U6B0_PHARH</name>
<evidence type="ECO:0000259" key="12">
    <source>
        <dbReference type="PROSITE" id="PS50846"/>
    </source>
</evidence>
<proteinExistence type="evidence at transcript level"/>
<dbReference type="Pfam" id="PF00403">
    <property type="entry name" value="HMA"/>
    <property type="match status" value="2"/>
</dbReference>
<evidence type="ECO:0000256" key="9">
    <source>
        <dbReference type="ARBA" id="ARBA00023136"/>
    </source>
</evidence>
<gene>
    <name evidence="13" type="primary">CRP1</name>
</gene>
<dbReference type="Gene3D" id="2.70.150.10">
    <property type="entry name" value="Calcium-transporting ATPase, cytoplasmic transduction domain A"/>
    <property type="match status" value="1"/>
</dbReference>
<dbReference type="SUPFAM" id="SSF81653">
    <property type="entry name" value="Calcium ATPase, transduction domain A"/>
    <property type="match status" value="1"/>
</dbReference>
<evidence type="ECO:0000313" key="13">
    <source>
        <dbReference type="EMBL" id="AOR51859.1"/>
    </source>
</evidence>
<dbReference type="PANTHER" id="PTHR43520">
    <property type="entry name" value="ATP7, ISOFORM B"/>
    <property type="match status" value="1"/>
</dbReference>
<dbReference type="SFLD" id="SFLDS00003">
    <property type="entry name" value="Haloacid_Dehalogenase"/>
    <property type="match status" value="1"/>
</dbReference>
<dbReference type="InterPro" id="IPR059000">
    <property type="entry name" value="ATPase_P-type_domA"/>
</dbReference>
<dbReference type="NCBIfam" id="TIGR01525">
    <property type="entry name" value="ATPase-IB_hvy"/>
    <property type="match status" value="1"/>
</dbReference>
<evidence type="ECO:0000256" key="3">
    <source>
        <dbReference type="ARBA" id="ARBA00022692"/>
    </source>
</evidence>
<dbReference type="InterPro" id="IPR008250">
    <property type="entry name" value="ATPase_P-typ_transduc_dom_A_sf"/>
</dbReference>
<dbReference type="InterPro" id="IPR036163">
    <property type="entry name" value="HMA_dom_sf"/>
</dbReference>
<feature type="transmembrane region" description="Helical" evidence="10">
    <location>
        <begin position="892"/>
        <end position="917"/>
    </location>
</feature>
<accession>A0A1C9U6B0</accession>
<feature type="region of interest" description="Disordered" evidence="11">
    <location>
        <begin position="126"/>
        <end position="148"/>
    </location>
</feature>
<feature type="compositionally biased region" description="Basic and acidic residues" evidence="11">
    <location>
        <begin position="136"/>
        <end position="148"/>
    </location>
</feature>
<dbReference type="GO" id="GO:0016887">
    <property type="term" value="F:ATP hydrolysis activity"/>
    <property type="evidence" value="ECO:0007669"/>
    <property type="project" value="InterPro"/>
</dbReference>
<dbReference type="SFLD" id="SFLDF00027">
    <property type="entry name" value="p-type_atpase"/>
    <property type="match status" value="1"/>
</dbReference>
<evidence type="ECO:0000256" key="10">
    <source>
        <dbReference type="RuleBase" id="RU362081"/>
    </source>
</evidence>
<dbReference type="InterPro" id="IPR023298">
    <property type="entry name" value="ATPase_P-typ_TM_dom_sf"/>
</dbReference>
<feature type="transmembrane region" description="Helical" evidence="10">
    <location>
        <begin position="1344"/>
        <end position="1366"/>
    </location>
</feature>
<feature type="domain" description="HMA" evidence="12">
    <location>
        <begin position="333"/>
        <end position="398"/>
    </location>
</feature>
<feature type="transmembrane region" description="Helical" evidence="10">
    <location>
        <begin position="525"/>
        <end position="550"/>
    </location>
</feature>
<dbReference type="InterPro" id="IPR023299">
    <property type="entry name" value="ATPase_P-typ_cyto_dom_N"/>
</dbReference>
<keyword evidence="5 10" id="KW-0547">Nucleotide-binding</keyword>
<dbReference type="GO" id="GO:0043682">
    <property type="term" value="F:P-type divalent copper transporter activity"/>
    <property type="evidence" value="ECO:0007669"/>
    <property type="project" value="TreeGrafter"/>
</dbReference>
<dbReference type="Gene3D" id="3.30.70.100">
    <property type="match status" value="3"/>
</dbReference>